<organism evidence="1 2">
    <name type="scientific">Segatella salivae F0493</name>
    <dbReference type="NCBI Taxonomy" id="1395125"/>
    <lineage>
        <taxon>Bacteria</taxon>
        <taxon>Pseudomonadati</taxon>
        <taxon>Bacteroidota</taxon>
        <taxon>Bacteroidia</taxon>
        <taxon>Bacteroidales</taxon>
        <taxon>Prevotellaceae</taxon>
        <taxon>Segatella</taxon>
    </lineage>
</organism>
<dbReference type="AlphaFoldDB" id="U2L846"/>
<comment type="caution">
    <text evidence="1">The sequence shown here is derived from an EMBL/GenBank/DDBJ whole genome shotgun (WGS) entry which is preliminary data.</text>
</comment>
<name>U2L846_9BACT</name>
<sequence>MACKTLQKSLRFGVDSFQLFIYFSPISPRVFNDLDKLTNGTIDNQGVKLP</sequence>
<dbReference type="Proteomes" id="UP000017023">
    <property type="component" value="Unassembled WGS sequence"/>
</dbReference>
<gene>
    <name evidence="1" type="ORF">HMPREF9145_2683</name>
</gene>
<evidence type="ECO:0000313" key="1">
    <source>
        <dbReference type="EMBL" id="ERK00511.1"/>
    </source>
</evidence>
<accession>U2L846</accession>
<reference evidence="1 2" key="1">
    <citation type="submission" date="2013-08" db="EMBL/GenBank/DDBJ databases">
        <authorList>
            <person name="Durkin A.S."/>
            <person name="Haft D.R."/>
            <person name="McCorrison J."/>
            <person name="Torralba M."/>
            <person name="Gillis M."/>
            <person name="Haft D.H."/>
            <person name="Methe B."/>
            <person name="Sutton G."/>
            <person name="Nelson K.E."/>
        </authorList>
    </citation>
    <scope>NUCLEOTIDE SEQUENCE [LARGE SCALE GENOMIC DNA]</scope>
    <source>
        <strain evidence="1 2">F0493</strain>
    </source>
</reference>
<protein>
    <submittedName>
        <fullName evidence="1">Uncharacterized protein</fullName>
    </submittedName>
</protein>
<dbReference type="EMBL" id="AWGW01000020">
    <property type="protein sequence ID" value="ERK00511.1"/>
    <property type="molecule type" value="Genomic_DNA"/>
</dbReference>
<feature type="non-terminal residue" evidence="1">
    <location>
        <position position="50"/>
    </location>
</feature>
<proteinExistence type="predicted"/>
<evidence type="ECO:0000313" key="2">
    <source>
        <dbReference type="Proteomes" id="UP000017023"/>
    </source>
</evidence>